<dbReference type="Proteomes" id="UP000477285">
    <property type="component" value="Unassembled WGS sequence"/>
</dbReference>
<organism evidence="2 3">
    <name type="scientific">Blautia wexlerae</name>
    <dbReference type="NCBI Taxonomy" id="418240"/>
    <lineage>
        <taxon>Bacteria</taxon>
        <taxon>Bacillati</taxon>
        <taxon>Bacillota</taxon>
        <taxon>Clostridia</taxon>
        <taxon>Lachnospirales</taxon>
        <taxon>Lachnospiraceae</taxon>
        <taxon>Blautia</taxon>
    </lineage>
</organism>
<evidence type="ECO:0000256" key="1">
    <source>
        <dbReference type="SAM" id="SignalP"/>
    </source>
</evidence>
<name>A0A6L8T0T9_9FIRM</name>
<evidence type="ECO:0008006" key="4">
    <source>
        <dbReference type="Google" id="ProtNLM"/>
    </source>
</evidence>
<proteinExistence type="predicted"/>
<dbReference type="RefSeq" id="WP_161233392.1">
    <property type="nucleotide sequence ID" value="NZ_WWVI01000022.1"/>
</dbReference>
<dbReference type="PROSITE" id="PS51257">
    <property type="entry name" value="PROKAR_LIPOPROTEIN"/>
    <property type="match status" value="1"/>
</dbReference>
<sequence>MKIKKLLIGLLVSGLAFSFTGCGDKEINDNGEKVQSFGQFIEIKEIQIVSSNGFSRYSQYFVYDKTTKIVYVVQGSDRYGGIGGILCIR</sequence>
<evidence type="ECO:0000313" key="2">
    <source>
        <dbReference type="EMBL" id="MZL32278.1"/>
    </source>
</evidence>
<evidence type="ECO:0000313" key="3">
    <source>
        <dbReference type="Proteomes" id="UP000477285"/>
    </source>
</evidence>
<dbReference type="AlphaFoldDB" id="A0A6L8T0T9"/>
<feature type="chain" id="PRO_5038382956" description="DUF4366 domain-containing protein" evidence="1">
    <location>
        <begin position="19"/>
        <end position="89"/>
    </location>
</feature>
<reference evidence="2 3" key="1">
    <citation type="journal article" date="2019" name="Nat. Med.">
        <title>A library of human gut bacterial isolates paired with longitudinal multiomics data enables mechanistic microbiome research.</title>
        <authorList>
            <person name="Poyet M."/>
            <person name="Groussin M."/>
            <person name="Gibbons S.M."/>
            <person name="Avila-Pacheco J."/>
            <person name="Jiang X."/>
            <person name="Kearney S.M."/>
            <person name="Perrotta A.R."/>
            <person name="Berdy B."/>
            <person name="Zhao S."/>
            <person name="Lieberman T.D."/>
            <person name="Swanson P.K."/>
            <person name="Smith M."/>
            <person name="Roesemann S."/>
            <person name="Alexander J.E."/>
            <person name="Rich S.A."/>
            <person name="Livny J."/>
            <person name="Vlamakis H."/>
            <person name="Clish C."/>
            <person name="Bullock K."/>
            <person name="Deik A."/>
            <person name="Scott J."/>
            <person name="Pierce K.A."/>
            <person name="Xavier R.J."/>
            <person name="Alm E.J."/>
        </authorList>
    </citation>
    <scope>NUCLEOTIDE SEQUENCE [LARGE SCALE GENOMIC DNA]</scope>
    <source>
        <strain evidence="2 3">BIOML-A1</strain>
    </source>
</reference>
<gene>
    <name evidence="2" type="ORF">GT728_03465</name>
</gene>
<dbReference type="EMBL" id="WWVQ01000005">
    <property type="protein sequence ID" value="MZL32278.1"/>
    <property type="molecule type" value="Genomic_DNA"/>
</dbReference>
<keyword evidence="1" id="KW-0732">Signal</keyword>
<accession>A0A6L8T0T9</accession>
<protein>
    <recommendedName>
        <fullName evidence="4">DUF4366 domain-containing protein</fullName>
    </recommendedName>
</protein>
<comment type="caution">
    <text evidence="2">The sequence shown here is derived from an EMBL/GenBank/DDBJ whole genome shotgun (WGS) entry which is preliminary data.</text>
</comment>
<feature type="signal peptide" evidence="1">
    <location>
        <begin position="1"/>
        <end position="18"/>
    </location>
</feature>